<feature type="compositionally biased region" description="Polar residues" evidence="1">
    <location>
        <begin position="97"/>
        <end position="112"/>
    </location>
</feature>
<dbReference type="WBParaSite" id="PDA_v2.g28271.t1">
    <property type="protein sequence ID" value="PDA_v2.g28271.t1"/>
    <property type="gene ID" value="PDA_v2.g28271"/>
</dbReference>
<sequence>MERRKSRSVYRLPNFTKAQRAAYYGLPYMPTNDVEEYGKNIAADSVENQNESSIVSYIPPESLIDAFISPGKTPKATDAVDEDVEMMEVDEEEYQKSFVSNQPEPITTSSQPPLDFRAPQTQPPDTARVMTSRLSLLLPRFMQPTTSSSARTSKKPFLCSSPICSKRTNPPPLMAQEARAPATTCQSLQKPHSTPRKYVAVCRKVLDQSFNAPKLPVLDVSQFKEFQPIEKSRTSGSSNDPESQILESLLTFADEKESSASHSDESVKTLTLGSSNILEDIVSQTPTSSKNTTSSTRIITESPIDHDSENAEPSTSLHRRGGSPIDHDFDFANPSTNFNSSIFSLNTPGSSRSACPKRNPLIPANFRNESNMTINDSTRSNKSVIKITAAQKKNDKKGNYVLAKPKLVKPHSPEIDELNLRRSQRTRVRPLRSYLNEVPIYDRDKDGLPTLVDITTVEVKNSRAKKYLTVDPGEQIEREKALKKRQKSRQQFAKIQRERENDL</sequence>
<feature type="region of interest" description="Disordered" evidence="1">
    <location>
        <begin position="96"/>
        <end position="126"/>
    </location>
</feature>
<protein>
    <submittedName>
        <fullName evidence="3">Uncharacterized protein</fullName>
    </submittedName>
</protein>
<evidence type="ECO:0000313" key="2">
    <source>
        <dbReference type="Proteomes" id="UP000887578"/>
    </source>
</evidence>
<dbReference type="Proteomes" id="UP000887578">
    <property type="component" value="Unplaced"/>
</dbReference>
<feature type="region of interest" description="Disordered" evidence="1">
    <location>
        <begin position="282"/>
        <end position="329"/>
    </location>
</feature>
<dbReference type="AlphaFoldDB" id="A0A914QFQ4"/>
<keyword evidence="2" id="KW-1185">Reference proteome</keyword>
<evidence type="ECO:0000313" key="3">
    <source>
        <dbReference type="WBParaSite" id="PDA_v2.g28271.t1"/>
    </source>
</evidence>
<reference evidence="3" key="1">
    <citation type="submission" date="2022-11" db="UniProtKB">
        <authorList>
            <consortium name="WormBaseParasite"/>
        </authorList>
    </citation>
    <scope>IDENTIFICATION</scope>
</reference>
<organism evidence="2 3">
    <name type="scientific">Panagrolaimus davidi</name>
    <dbReference type="NCBI Taxonomy" id="227884"/>
    <lineage>
        <taxon>Eukaryota</taxon>
        <taxon>Metazoa</taxon>
        <taxon>Ecdysozoa</taxon>
        <taxon>Nematoda</taxon>
        <taxon>Chromadorea</taxon>
        <taxon>Rhabditida</taxon>
        <taxon>Tylenchina</taxon>
        <taxon>Panagrolaimomorpha</taxon>
        <taxon>Panagrolaimoidea</taxon>
        <taxon>Panagrolaimidae</taxon>
        <taxon>Panagrolaimus</taxon>
    </lineage>
</organism>
<evidence type="ECO:0000256" key="1">
    <source>
        <dbReference type="SAM" id="MobiDB-lite"/>
    </source>
</evidence>
<feature type="compositionally biased region" description="Low complexity" evidence="1">
    <location>
        <begin position="283"/>
        <end position="296"/>
    </location>
</feature>
<accession>A0A914QFQ4</accession>
<feature type="region of interest" description="Disordered" evidence="1">
    <location>
        <begin position="478"/>
        <end position="503"/>
    </location>
</feature>
<proteinExistence type="predicted"/>
<name>A0A914QFQ4_9BILA</name>